<comment type="caution">
    <text evidence="1">The sequence shown here is derived from an EMBL/GenBank/DDBJ whole genome shotgun (WGS) entry which is preliminary data.</text>
</comment>
<proteinExistence type="predicted"/>
<sequence length="104" mass="10501">PPVTVSASWAFLSPQPLPHFFGVGRGAISACILPLVPPPISSTVGDLSGGLMPASSSAGSASGATKLHPPPNLLHSGPAVVLPPKVAKLILDLDFVEMSEISLD</sequence>
<accession>A0AA35TEF8</accession>
<reference evidence="1" key="1">
    <citation type="submission" date="2023-03" db="EMBL/GenBank/DDBJ databases">
        <authorList>
            <person name="Steffen K."/>
            <person name="Cardenas P."/>
        </authorList>
    </citation>
    <scope>NUCLEOTIDE SEQUENCE</scope>
</reference>
<evidence type="ECO:0000313" key="2">
    <source>
        <dbReference type="Proteomes" id="UP001174909"/>
    </source>
</evidence>
<dbReference type="EMBL" id="CASHTH010003544">
    <property type="protein sequence ID" value="CAI8046234.1"/>
    <property type="molecule type" value="Genomic_DNA"/>
</dbReference>
<gene>
    <name evidence="1" type="ORF">GBAR_LOCUS25552</name>
</gene>
<evidence type="ECO:0000313" key="1">
    <source>
        <dbReference type="EMBL" id="CAI8046234.1"/>
    </source>
</evidence>
<protein>
    <submittedName>
        <fullName evidence="1">Uncharacterized protein</fullName>
    </submittedName>
</protein>
<feature type="non-terminal residue" evidence="1">
    <location>
        <position position="104"/>
    </location>
</feature>
<name>A0AA35TEF8_GEOBA</name>
<feature type="non-terminal residue" evidence="1">
    <location>
        <position position="1"/>
    </location>
</feature>
<dbReference type="Proteomes" id="UP001174909">
    <property type="component" value="Unassembled WGS sequence"/>
</dbReference>
<dbReference type="AlphaFoldDB" id="A0AA35TEF8"/>
<organism evidence="1 2">
    <name type="scientific">Geodia barretti</name>
    <name type="common">Barrett's horny sponge</name>
    <dbReference type="NCBI Taxonomy" id="519541"/>
    <lineage>
        <taxon>Eukaryota</taxon>
        <taxon>Metazoa</taxon>
        <taxon>Porifera</taxon>
        <taxon>Demospongiae</taxon>
        <taxon>Heteroscleromorpha</taxon>
        <taxon>Tetractinellida</taxon>
        <taxon>Astrophorina</taxon>
        <taxon>Geodiidae</taxon>
        <taxon>Geodia</taxon>
    </lineage>
</organism>
<keyword evidence="2" id="KW-1185">Reference proteome</keyword>